<organism evidence="1 2">
    <name type="scientific">Methylophilus aquaticus</name>
    <dbReference type="NCBI Taxonomy" id="1971610"/>
    <lineage>
        <taxon>Bacteria</taxon>
        <taxon>Pseudomonadati</taxon>
        <taxon>Pseudomonadota</taxon>
        <taxon>Betaproteobacteria</taxon>
        <taxon>Nitrosomonadales</taxon>
        <taxon>Methylophilaceae</taxon>
        <taxon>Methylophilus</taxon>
    </lineage>
</organism>
<gene>
    <name evidence="1" type="ORF">Q9291_09835</name>
</gene>
<dbReference type="Proteomes" id="UP001225906">
    <property type="component" value="Unassembled WGS sequence"/>
</dbReference>
<evidence type="ECO:0000313" key="2">
    <source>
        <dbReference type="Proteomes" id="UP001225906"/>
    </source>
</evidence>
<dbReference type="RefSeq" id="WP_306389870.1">
    <property type="nucleotide sequence ID" value="NZ_JAVCAP010000020.1"/>
</dbReference>
<reference evidence="2" key="1">
    <citation type="journal article" date="2019" name="Int. J. Syst. Evol. Microbiol.">
        <title>The Global Catalogue of Microorganisms (GCM) 10K type strain sequencing project: providing services to taxonomists for standard genome sequencing and annotation.</title>
        <authorList>
            <consortium name="The Broad Institute Genomics Platform"/>
            <consortium name="The Broad Institute Genome Sequencing Center for Infectious Disease"/>
            <person name="Wu L."/>
            <person name="Ma J."/>
        </authorList>
    </citation>
    <scope>NUCLEOTIDE SEQUENCE [LARGE SCALE GENOMIC DNA]</scope>
    <source>
        <strain evidence="2">VKM B-3159</strain>
    </source>
</reference>
<keyword evidence="2" id="KW-1185">Reference proteome</keyword>
<evidence type="ECO:0000313" key="1">
    <source>
        <dbReference type="EMBL" id="MDP8568149.1"/>
    </source>
</evidence>
<name>A0ABT9JUM0_9PROT</name>
<comment type="caution">
    <text evidence="1">The sequence shown here is derived from an EMBL/GenBank/DDBJ whole genome shotgun (WGS) entry which is preliminary data.</text>
</comment>
<proteinExistence type="predicted"/>
<sequence length="190" mass="21368">MAKANNQQSASMRRAGNRQWGLKPLDLAVLLMLVIIRREPKYTYAALAKLMLLSQFEVHASVQRLIAAKLLVDAGEYFRPVMEAVRQYVLFGASYCYPAIRGEATIGFATAYGVPPLSEKVLFSQEMPPVWPHPEGDQRGFALMPLYENLPLAAKAFPPLYALLALFDALRMGQAREREIAMQLLNERLQ</sequence>
<protein>
    <submittedName>
        <fullName evidence="1">Uncharacterized protein</fullName>
    </submittedName>
</protein>
<accession>A0ABT9JUM0</accession>
<dbReference type="EMBL" id="JAVCAP010000020">
    <property type="protein sequence ID" value="MDP8568149.1"/>
    <property type="molecule type" value="Genomic_DNA"/>
</dbReference>